<sequence>MSKLAIYSQLGDFTNLEEPPEPKELFQDLGSFPTFAKIHLSSTQRSTNYSEALCHSRQSYPVTLSKMTLQEQRHNMSTVPLQEKDQMKIYDAYKVIDMGDHVSPESLRLKSRTAFEGSHVNKARSKTEGFFNEPTVLNSDFQALSIAQNSNVFLYEDYKKFVYRQLNMFT</sequence>
<name>A0A6C1EF99_SACPS</name>
<evidence type="ECO:0000313" key="2">
    <source>
        <dbReference type="Proteomes" id="UP000501346"/>
    </source>
</evidence>
<keyword evidence="2" id="KW-1185">Reference proteome</keyword>
<proteinExistence type="predicted"/>
<dbReference type="EMBL" id="CP049012">
    <property type="protein sequence ID" value="QID87962.1"/>
    <property type="molecule type" value="Genomic_DNA"/>
</dbReference>
<dbReference type="AlphaFoldDB" id="A0A6C1EF99"/>
<accession>A0A6C1EF99</accession>
<reference evidence="1 2" key="1">
    <citation type="journal article" date="2019" name="BMC Genomics">
        <title>Chromosome level assembly and comparative genome analysis confirm lager-brewing yeasts originated from a single hybridization.</title>
        <authorList>
            <person name="Salazar A.N."/>
            <person name="Gorter de Vries A.R."/>
            <person name="van den Broek M."/>
            <person name="Brouwers N."/>
            <person name="de la Torre Cortes P."/>
            <person name="Kuijpers N.G.A."/>
            <person name="Daran J.G."/>
            <person name="Abeel T."/>
        </authorList>
    </citation>
    <scope>NUCLEOTIDE SEQUENCE [LARGE SCALE GENOMIC DNA]</scope>
    <source>
        <strain evidence="1 2">CBS 1483</strain>
    </source>
</reference>
<dbReference type="OrthoDB" id="4037868at2759"/>
<evidence type="ECO:0000313" key="1">
    <source>
        <dbReference type="EMBL" id="QID87962.1"/>
    </source>
</evidence>
<organism evidence="1 2">
    <name type="scientific">Saccharomyces pastorianus</name>
    <name type="common">Lager yeast</name>
    <name type="synonym">Saccharomyces cerevisiae x Saccharomyces eubayanus</name>
    <dbReference type="NCBI Taxonomy" id="27292"/>
    <lineage>
        <taxon>Eukaryota</taxon>
        <taxon>Fungi</taxon>
        <taxon>Dikarya</taxon>
        <taxon>Ascomycota</taxon>
        <taxon>Saccharomycotina</taxon>
        <taxon>Saccharomycetes</taxon>
        <taxon>Saccharomycetales</taxon>
        <taxon>Saccharomycetaceae</taxon>
        <taxon>Saccharomyces</taxon>
    </lineage>
</organism>
<gene>
    <name evidence="1" type="ORF">GRS66_010659</name>
</gene>
<protein>
    <submittedName>
        <fullName evidence="1">Uncharacterized protein</fullName>
    </submittedName>
</protein>
<dbReference type="Proteomes" id="UP000501346">
    <property type="component" value="Chromosome SeXV-SeVIII"/>
</dbReference>